<reference evidence="2" key="2">
    <citation type="submission" date="2023-12" db="EMBL/GenBank/DDBJ databases">
        <authorList>
            <person name="Sun Q."/>
            <person name="Inoue M."/>
        </authorList>
    </citation>
    <scope>NUCLEOTIDE SEQUENCE</scope>
    <source>
        <strain evidence="2">JCM 12289</strain>
    </source>
</reference>
<protein>
    <recommendedName>
        <fullName evidence="1">Tc1-like transposase DDE domain-containing protein</fullName>
    </recommendedName>
</protein>
<dbReference type="GO" id="GO:0003676">
    <property type="term" value="F:nucleic acid binding"/>
    <property type="evidence" value="ECO:0007669"/>
    <property type="project" value="InterPro"/>
</dbReference>
<dbReference type="InterPro" id="IPR036397">
    <property type="entry name" value="RNaseH_sf"/>
</dbReference>
<organism evidence="2 3">
    <name type="scientific">Halococcus dombrowskii</name>
    <dbReference type="NCBI Taxonomy" id="179637"/>
    <lineage>
        <taxon>Archaea</taxon>
        <taxon>Methanobacteriati</taxon>
        <taxon>Methanobacteriota</taxon>
        <taxon>Stenosarchaea group</taxon>
        <taxon>Halobacteria</taxon>
        <taxon>Halobacteriales</taxon>
        <taxon>Halococcaceae</taxon>
        <taxon>Halococcus</taxon>
    </lineage>
</organism>
<accession>A0AAV3SEF9</accession>
<comment type="caution">
    <text evidence="2">The sequence shown here is derived from an EMBL/GenBank/DDBJ whole genome shotgun (WGS) entry which is preliminary data.</text>
</comment>
<dbReference type="AlphaFoldDB" id="A0AAV3SEF9"/>
<dbReference type="Proteomes" id="UP001500962">
    <property type="component" value="Unassembled WGS sequence"/>
</dbReference>
<dbReference type="EMBL" id="BAAADN010000015">
    <property type="protein sequence ID" value="GAA0454446.1"/>
    <property type="molecule type" value="Genomic_DNA"/>
</dbReference>
<reference evidence="2" key="1">
    <citation type="journal article" date="2014" name="Int. J. Syst. Evol. Microbiol.">
        <title>Complete genome sequence of Corynebacterium casei LMG S-19264T (=DSM 44701T), isolated from a smear-ripened cheese.</title>
        <authorList>
            <consortium name="US DOE Joint Genome Institute (JGI-PGF)"/>
            <person name="Walter F."/>
            <person name="Albersmeier A."/>
            <person name="Kalinowski J."/>
            <person name="Ruckert C."/>
        </authorList>
    </citation>
    <scope>NUCLEOTIDE SEQUENCE</scope>
    <source>
        <strain evidence="2">JCM 12289</strain>
    </source>
</reference>
<evidence type="ECO:0000313" key="3">
    <source>
        <dbReference type="Proteomes" id="UP001500962"/>
    </source>
</evidence>
<evidence type="ECO:0000259" key="1">
    <source>
        <dbReference type="Pfam" id="PF13358"/>
    </source>
</evidence>
<name>A0AAV3SEF9_HALDO</name>
<feature type="domain" description="Tc1-like transposase DDE" evidence="1">
    <location>
        <begin position="5"/>
        <end position="122"/>
    </location>
</feature>
<proteinExistence type="predicted"/>
<dbReference type="Gene3D" id="3.30.420.10">
    <property type="entry name" value="Ribonuclease H-like superfamily/Ribonuclease H"/>
    <property type="match status" value="1"/>
</dbReference>
<dbReference type="InterPro" id="IPR038717">
    <property type="entry name" value="Tc1-like_DDE_dom"/>
</dbReference>
<dbReference type="Pfam" id="PF13358">
    <property type="entry name" value="DDE_3"/>
    <property type="match status" value="1"/>
</dbReference>
<evidence type="ECO:0000313" key="2">
    <source>
        <dbReference type="EMBL" id="GAA0454446.1"/>
    </source>
</evidence>
<sequence>MHVKHEYDRHGGCTYQATLIVGTGEVYGQCVTRNTRANFERLVEDVMNHPLCSMADRVFWILDNGTAHHPNTFTGWLKKQYDNVEGVHLPKGASWLNQIELYFSVLTRKTLTGGSFESIVELMHQIAGFEVLWNAVPEPFE</sequence>
<gene>
    <name evidence="2" type="ORF">GCM10008985_07750</name>
</gene>